<dbReference type="GO" id="GO:0005615">
    <property type="term" value="C:extracellular space"/>
    <property type="evidence" value="ECO:0007669"/>
    <property type="project" value="TreeGrafter"/>
</dbReference>
<keyword evidence="3" id="KW-0645">Protease</keyword>
<dbReference type="InterPro" id="IPR001314">
    <property type="entry name" value="Peptidase_S1A"/>
</dbReference>
<evidence type="ECO:0000256" key="10">
    <source>
        <dbReference type="SAM" id="SignalP"/>
    </source>
</evidence>
<gene>
    <name evidence="12" type="ORF">FSCOSCO3_A001000</name>
</gene>
<dbReference type="PRINTS" id="PR00722">
    <property type="entry name" value="CHYMOTRYPSIN"/>
</dbReference>
<dbReference type="GO" id="GO:0006508">
    <property type="term" value="P:proteolysis"/>
    <property type="evidence" value="ECO:0007669"/>
    <property type="project" value="UniProtKB-KW"/>
</dbReference>
<keyword evidence="4 10" id="KW-0732">Signal</keyword>
<keyword evidence="2" id="KW-0964">Secreted</keyword>
<dbReference type="Gene3D" id="2.40.10.10">
    <property type="entry name" value="Trypsin-like serine proteases"/>
    <property type="match status" value="1"/>
</dbReference>
<dbReference type="FunFam" id="2.40.10.10:FF:000024">
    <property type="entry name" value="Serine protease 53"/>
    <property type="match status" value="1"/>
</dbReference>
<keyword evidence="7" id="KW-1015">Disulfide bond</keyword>
<dbReference type="EC" id="3.4.21.4" evidence="9"/>
<evidence type="ECO:0000256" key="3">
    <source>
        <dbReference type="ARBA" id="ARBA00022670"/>
    </source>
</evidence>
<dbReference type="InterPro" id="IPR009003">
    <property type="entry name" value="Peptidase_S1_PA"/>
</dbReference>
<feature type="signal peptide" evidence="10">
    <location>
        <begin position="1"/>
        <end position="21"/>
    </location>
</feature>
<dbReference type="CDD" id="cd00190">
    <property type="entry name" value="Tryp_SPc"/>
    <property type="match status" value="1"/>
</dbReference>
<evidence type="ECO:0000256" key="1">
    <source>
        <dbReference type="ARBA" id="ARBA00004613"/>
    </source>
</evidence>
<dbReference type="InterPro" id="IPR050127">
    <property type="entry name" value="Serine_Proteases_S1"/>
</dbReference>
<reference evidence="12 13" key="1">
    <citation type="submission" date="2024-01" db="EMBL/GenBank/DDBJ databases">
        <authorList>
            <person name="Alioto T."/>
            <person name="Alioto T."/>
            <person name="Gomez Garrido J."/>
        </authorList>
    </citation>
    <scope>NUCLEOTIDE SEQUENCE [LARGE SCALE GENOMIC DNA]</scope>
</reference>
<dbReference type="EMBL" id="CAWUFR010000705">
    <property type="protein sequence ID" value="CAK6980555.1"/>
    <property type="molecule type" value="Genomic_DNA"/>
</dbReference>
<feature type="chain" id="PRO_5043572839" description="trypsin" evidence="10">
    <location>
        <begin position="22"/>
        <end position="276"/>
    </location>
</feature>
<evidence type="ECO:0000256" key="2">
    <source>
        <dbReference type="ARBA" id="ARBA00022525"/>
    </source>
</evidence>
<dbReference type="InterPro" id="IPR001254">
    <property type="entry name" value="Trypsin_dom"/>
</dbReference>
<evidence type="ECO:0000256" key="5">
    <source>
        <dbReference type="ARBA" id="ARBA00022801"/>
    </source>
</evidence>
<evidence type="ECO:0000256" key="4">
    <source>
        <dbReference type="ARBA" id="ARBA00022729"/>
    </source>
</evidence>
<protein>
    <recommendedName>
        <fullName evidence="9">trypsin</fullName>
        <ecNumber evidence="9">3.4.21.4</ecNumber>
    </recommendedName>
</protein>
<keyword evidence="5" id="KW-0378">Hydrolase</keyword>
<dbReference type="PANTHER" id="PTHR24264">
    <property type="entry name" value="TRYPSIN-RELATED"/>
    <property type="match status" value="1"/>
</dbReference>
<feature type="domain" description="Peptidase S1" evidence="11">
    <location>
        <begin position="28"/>
        <end position="267"/>
    </location>
</feature>
<dbReference type="Pfam" id="PF00089">
    <property type="entry name" value="Trypsin"/>
    <property type="match status" value="1"/>
</dbReference>
<accession>A0AAV1QBJ6</accession>
<keyword evidence="6" id="KW-0720">Serine protease</keyword>
<evidence type="ECO:0000256" key="6">
    <source>
        <dbReference type="ARBA" id="ARBA00022825"/>
    </source>
</evidence>
<organism evidence="12 13">
    <name type="scientific">Scomber scombrus</name>
    <name type="common">Atlantic mackerel</name>
    <name type="synonym">Scomber vernalis</name>
    <dbReference type="NCBI Taxonomy" id="13677"/>
    <lineage>
        <taxon>Eukaryota</taxon>
        <taxon>Metazoa</taxon>
        <taxon>Chordata</taxon>
        <taxon>Craniata</taxon>
        <taxon>Vertebrata</taxon>
        <taxon>Euteleostomi</taxon>
        <taxon>Actinopterygii</taxon>
        <taxon>Neopterygii</taxon>
        <taxon>Teleostei</taxon>
        <taxon>Neoteleostei</taxon>
        <taxon>Acanthomorphata</taxon>
        <taxon>Pelagiaria</taxon>
        <taxon>Scombriformes</taxon>
        <taxon>Scombridae</taxon>
        <taxon>Scomber</taxon>
    </lineage>
</organism>
<dbReference type="InterPro" id="IPR043504">
    <property type="entry name" value="Peptidase_S1_PA_chymotrypsin"/>
</dbReference>
<dbReference type="Proteomes" id="UP001314229">
    <property type="component" value="Unassembled WGS sequence"/>
</dbReference>
<evidence type="ECO:0000313" key="13">
    <source>
        <dbReference type="Proteomes" id="UP001314229"/>
    </source>
</evidence>
<evidence type="ECO:0000259" key="11">
    <source>
        <dbReference type="PROSITE" id="PS50240"/>
    </source>
</evidence>
<comment type="catalytic activity">
    <reaction evidence="8">
        <text>Preferential cleavage: Arg-|-Xaa, Lys-|-Xaa.</text>
        <dbReference type="EC" id="3.4.21.4"/>
    </reaction>
</comment>
<dbReference type="AlphaFoldDB" id="A0AAV1QBJ6"/>
<evidence type="ECO:0000256" key="8">
    <source>
        <dbReference type="ARBA" id="ARBA00036320"/>
    </source>
</evidence>
<comment type="caution">
    <text evidence="12">The sequence shown here is derived from an EMBL/GenBank/DDBJ whole genome shotgun (WGS) entry which is preliminary data.</text>
</comment>
<evidence type="ECO:0000313" key="12">
    <source>
        <dbReference type="EMBL" id="CAK6980555.1"/>
    </source>
</evidence>
<sequence length="276" mass="30055">MASCKLLAVLVLVHNFEGLLGAEVKSSIIGGNDAANGKWEWMVQLNITSDGTIMWGCGGTVLNDWWVLTAASCWDDKLNVNLGRAMVLVGVHSLDDGAKRYMGVQHVIKHPQYRSFDGGSVNNIALIKLKKKLILKSKTEQVTLPYDNEDFDESSECWVTGWGKVGESELPYPRTLQEVKVPIVPTDVCKAEYNWLTSDVLCAGDMSGNKDACEGDEGGPLVCKTRRGLVQAGIVSYGNAGGCGRPNHPSVYTRVSKFLTFINGYIHRGEDASAEV</sequence>
<dbReference type="SMART" id="SM00020">
    <property type="entry name" value="Tryp_SPc"/>
    <property type="match status" value="1"/>
</dbReference>
<keyword evidence="13" id="KW-1185">Reference proteome</keyword>
<dbReference type="GO" id="GO:0004252">
    <property type="term" value="F:serine-type endopeptidase activity"/>
    <property type="evidence" value="ECO:0007669"/>
    <property type="project" value="UniProtKB-EC"/>
</dbReference>
<evidence type="ECO:0000256" key="7">
    <source>
        <dbReference type="ARBA" id="ARBA00023157"/>
    </source>
</evidence>
<dbReference type="PANTHER" id="PTHR24264:SF65">
    <property type="entry name" value="SRCR DOMAIN-CONTAINING PROTEIN"/>
    <property type="match status" value="1"/>
</dbReference>
<dbReference type="SUPFAM" id="SSF50494">
    <property type="entry name" value="Trypsin-like serine proteases"/>
    <property type="match status" value="1"/>
</dbReference>
<evidence type="ECO:0000256" key="9">
    <source>
        <dbReference type="ARBA" id="ARBA00038868"/>
    </source>
</evidence>
<dbReference type="PROSITE" id="PS50240">
    <property type="entry name" value="TRYPSIN_DOM"/>
    <property type="match status" value="1"/>
</dbReference>
<proteinExistence type="predicted"/>
<name>A0AAV1QBJ6_SCOSC</name>
<comment type="subcellular location">
    <subcellularLocation>
        <location evidence="1">Secreted</location>
    </subcellularLocation>
</comment>